<dbReference type="Gene3D" id="2.50.20.20">
    <property type="match status" value="1"/>
</dbReference>
<evidence type="ECO:0000259" key="3">
    <source>
        <dbReference type="PROSITE" id="PS51272"/>
    </source>
</evidence>
<feature type="domain" description="SLH" evidence="3">
    <location>
        <begin position="48"/>
        <end position="109"/>
    </location>
</feature>
<keyword evidence="5" id="KW-1185">Reference proteome</keyword>
<accession>A0A1T5M5E5</accession>
<evidence type="ECO:0000256" key="1">
    <source>
        <dbReference type="ARBA" id="ARBA00022737"/>
    </source>
</evidence>
<dbReference type="STRING" id="36842.SAMN02194393_03916"/>
<evidence type="ECO:0000313" key="5">
    <source>
        <dbReference type="Proteomes" id="UP000190285"/>
    </source>
</evidence>
<feature type="chain" id="PRO_5013046848" evidence="2">
    <location>
        <begin position="24"/>
        <end position="495"/>
    </location>
</feature>
<dbReference type="OrthoDB" id="1950397at2"/>
<dbReference type="AlphaFoldDB" id="A0A1T5M5E5"/>
<keyword evidence="2" id="KW-0732">Signal</keyword>
<gene>
    <name evidence="4" type="ORF">SAMN02194393_03916</name>
</gene>
<evidence type="ECO:0000313" key="4">
    <source>
        <dbReference type="EMBL" id="SKC83467.1"/>
    </source>
</evidence>
<feature type="signal peptide" evidence="2">
    <location>
        <begin position="1"/>
        <end position="23"/>
    </location>
</feature>
<sequence>MKKRAILLLAMIMIMSMSIMSFANEAQFTKIEFIKEVLDAEEVEINELKESNYEGVVSEEYLPYIEAAYEKDIILKDEEFDPNSSITKEEAIIILVKVFGERTRVEDITEETVHKEIDFIDKEAVSTSAEKNIAYALKNDIIKKNRGAFYPVMPLDQKMSKEMIDYAKEAHEKYFTRNGLSADDILEMANENLKEQKTFKANGKMDVDMKMSIEGLPEDIKEQEALTDDQMNMKMNMEFDIQTENPDRSYVKQVLKTNADGVETEETTEGFIDGNTMYQKMSLSGDKWIKTDISSIQSQIQSLQGNDPQNIVEVSDKELMFYKNYASYGENEKIDGKEYYVINVDIDKEAYKKFMKDYMGEIMNASIDLSLQQQSEIDNLQEDAAEMDMVKEGVKQMIDDMDMEMSSKYYINKKTMNYEKVDTDATMYMNMDKFMELIAQMAEKDEAIDLSNVKMNMVYNMKGQFNYYDLGEEVIFPEITEDDIFKMEDKKLEQN</sequence>
<name>A0A1T5M5E5_9FIRM</name>
<protein>
    <submittedName>
        <fullName evidence="4">S-layer homology domain-containing protein</fullName>
    </submittedName>
</protein>
<organism evidence="4 5">
    <name type="scientific">Maledivibacter halophilus</name>
    <dbReference type="NCBI Taxonomy" id="36842"/>
    <lineage>
        <taxon>Bacteria</taxon>
        <taxon>Bacillati</taxon>
        <taxon>Bacillota</taxon>
        <taxon>Clostridia</taxon>
        <taxon>Peptostreptococcales</taxon>
        <taxon>Caminicellaceae</taxon>
        <taxon>Maledivibacter</taxon>
    </lineage>
</organism>
<dbReference type="Pfam" id="PF00395">
    <property type="entry name" value="SLH"/>
    <property type="match status" value="1"/>
</dbReference>
<proteinExistence type="predicted"/>
<evidence type="ECO:0000256" key="2">
    <source>
        <dbReference type="SAM" id="SignalP"/>
    </source>
</evidence>
<dbReference type="InterPro" id="IPR001119">
    <property type="entry name" value="SLH_dom"/>
</dbReference>
<dbReference type="Proteomes" id="UP000190285">
    <property type="component" value="Unassembled WGS sequence"/>
</dbReference>
<dbReference type="PROSITE" id="PS51272">
    <property type="entry name" value="SLH"/>
    <property type="match status" value="1"/>
</dbReference>
<reference evidence="5" key="1">
    <citation type="submission" date="2017-02" db="EMBL/GenBank/DDBJ databases">
        <authorList>
            <person name="Varghese N."/>
            <person name="Submissions S."/>
        </authorList>
    </citation>
    <scope>NUCLEOTIDE SEQUENCE [LARGE SCALE GENOMIC DNA]</scope>
    <source>
        <strain evidence="5">M1</strain>
    </source>
</reference>
<dbReference type="RefSeq" id="WP_079493958.1">
    <property type="nucleotide sequence ID" value="NZ_FUZT01000010.1"/>
</dbReference>
<keyword evidence="1" id="KW-0677">Repeat</keyword>
<dbReference type="EMBL" id="FUZT01000010">
    <property type="protein sequence ID" value="SKC83467.1"/>
    <property type="molecule type" value="Genomic_DNA"/>
</dbReference>